<reference evidence="2" key="1">
    <citation type="submission" date="2023-07" db="EMBL/GenBank/DDBJ databases">
        <title>A chromosome-level genome assembly of Lolium multiflorum.</title>
        <authorList>
            <person name="Chen Y."/>
            <person name="Copetti D."/>
            <person name="Kolliker R."/>
            <person name="Studer B."/>
        </authorList>
    </citation>
    <scope>NUCLEOTIDE SEQUENCE</scope>
    <source>
        <strain evidence="2">02402/16</strain>
        <tissue evidence="2">Leaf</tissue>
    </source>
</reference>
<feature type="region of interest" description="Disordered" evidence="1">
    <location>
        <begin position="59"/>
        <end position="107"/>
    </location>
</feature>
<feature type="compositionally biased region" description="Basic and acidic residues" evidence="1">
    <location>
        <begin position="79"/>
        <end position="104"/>
    </location>
</feature>
<evidence type="ECO:0000313" key="3">
    <source>
        <dbReference type="Proteomes" id="UP001231189"/>
    </source>
</evidence>
<name>A0AAD8Q5X9_LOLMU</name>
<evidence type="ECO:0000313" key="2">
    <source>
        <dbReference type="EMBL" id="KAK1596229.1"/>
    </source>
</evidence>
<sequence>MGPSNSNQRWYSFAKNPVASISPHNLTPNRFHVSFCLPAAIWRRWCWEVDDTGDLAAAAAAGKEESKMEPASKGPKLRRPGDAPPRYDETYEANKKSSSKCHEDSDYDTDADLEELEDSDIPEASSADEVAVKDKHGRKKLKKKVKLRRWRPENMKELEFKIGMRIYNFDQEDGEKLPEAWARFCSLIRAQPDHDLEKHDLLDIFYSGLTIESRAYLDSCAGCVFRKRTPDDGEELLAKIGRNHDDWSTPEPTPTPIVKKRGMIKLNDEDMREAKKSLKEKGIKPEDVKNLPPIEDLCEITPPSSMIEDFEFYRSQTNPMVRYKIYNKTINLPFSDFCTAIRVPRWGSCEKIRGTPREFSNLYTMICNGRSFSNDSGKISSIQQPAIRYFAYFVTKNGWSITENELNAYIERESRRAREDVEEAEEHPDSSSDAASSSYQHHGHVEPPRYSSAQGPYYHSMYDPPAWNSDPRWE</sequence>
<evidence type="ECO:0000256" key="1">
    <source>
        <dbReference type="SAM" id="MobiDB-lite"/>
    </source>
</evidence>
<protein>
    <submittedName>
        <fullName evidence="2">Uncharacterized protein</fullName>
    </submittedName>
</protein>
<organism evidence="2 3">
    <name type="scientific">Lolium multiflorum</name>
    <name type="common">Italian ryegrass</name>
    <name type="synonym">Lolium perenne subsp. multiflorum</name>
    <dbReference type="NCBI Taxonomy" id="4521"/>
    <lineage>
        <taxon>Eukaryota</taxon>
        <taxon>Viridiplantae</taxon>
        <taxon>Streptophyta</taxon>
        <taxon>Embryophyta</taxon>
        <taxon>Tracheophyta</taxon>
        <taxon>Spermatophyta</taxon>
        <taxon>Magnoliopsida</taxon>
        <taxon>Liliopsida</taxon>
        <taxon>Poales</taxon>
        <taxon>Poaceae</taxon>
        <taxon>BOP clade</taxon>
        <taxon>Pooideae</taxon>
        <taxon>Poodae</taxon>
        <taxon>Poeae</taxon>
        <taxon>Poeae Chloroplast Group 2 (Poeae type)</taxon>
        <taxon>Loliodinae</taxon>
        <taxon>Loliinae</taxon>
        <taxon>Lolium</taxon>
    </lineage>
</organism>
<dbReference type="EMBL" id="JAUUTY010000658">
    <property type="protein sequence ID" value="KAK1596229.1"/>
    <property type="molecule type" value="Genomic_DNA"/>
</dbReference>
<keyword evidence="3" id="KW-1185">Reference proteome</keyword>
<accession>A0AAD8Q5X9</accession>
<proteinExistence type="predicted"/>
<dbReference type="AlphaFoldDB" id="A0AAD8Q5X9"/>
<feature type="region of interest" description="Disordered" evidence="1">
    <location>
        <begin position="417"/>
        <end position="456"/>
    </location>
</feature>
<comment type="caution">
    <text evidence="2">The sequence shown here is derived from an EMBL/GenBank/DDBJ whole genome shotgun (WGS) entry which is preliminary data.</text>
</comment>
<gene>
    <name evidence="2" type="ORF">QYE76_027214</name>
</gene>
<dbReference type="Proteomes" id="UP001231189">
    <property type="component" value="Unassembled WGS sequence"/>
</dbReference>